<comment type="caution">
    <text evidence="1">The sequence shown here is derived from an EMBL/GenBank/DDBJ whole genome shotgun (WGS) entry which is preliminary data.</text>
</comment>
<protein>
    <submittedName>
        <fullName evidence="1">Uncharacterized protein</fullName>
    </submittedName>
</protein>
<proteinExistence type="predicted"/>
<evidence type="ECO:0000313" key="1">
    <source>
        <dbReference type="EMBL" id="KAL3788183.1"/>
    </source>
</evidence>
<dbReference type="EMBL" id="JALLPJ020000576">
    <property type="protein sequence ID" value="KAL3788183.1"/>
    <property type="molecule type" value="Genomic_DNA"/>
</dbReference>
<evidence type="ECO:0000313" key="2">
    <source>
        <dbReference type="Proteomes" id="UP001530400"/>
    </source>
</evidence>
<keyword evidence="2" id="KW-1185">Reference proteome</keyword>
<name>A0ABD3PJE3_9STRA</name>
<dbReference type="Proteomes" id="UP001530400">
    <property type="component" value="Unassembled WGS sequence"/>
</dbReference>
<reference evidence="1 2" key="1">
    <citation type="submission" date="2024-10" db="EMBL/GenBank/DDBJ databases">
        <title>Updated reference genomes for cyclostephanoid diatoms.</title>
        <authorList>
            <person name="Roberts W.R."/>
            <person name="Alverson A.J."/>
        </authorList>
    </citation>
    <scope>NUCLEOTIDE SEQUENCE [LARGE SCALE GENOMIC DNA]</scope>
    <source>
        <strain evidence="1 2">AJA010-31</strain>
    </source>
</reference>
<accession>A0ABD3PJE3</accession>
<dbReference type="AlphaFoldDB" id="A0ABD3PJE3"/>
<organism evidence="1 2">
    <name type="scientific">Cyclotella atomus</name>
    <dbReference type="NCBI Taxonomy" id="382360"/>
    <lineage>
        <taxon>Eukaryota</taxon>
        <taxon>Sar</taxon>
        <taxon>Stramenopiles</taxon>
        <taxon>Ochrophyta</taxon>
        <taxon>Bacillariophyta</taxon>
        <taxon>Coscinodiscophyceae</taxon>
        <taxon>Thalassiosirophycidae</taxon>
        <taxon>Stephanodiscales</taxon>
        <taxon>Stephanodiscaceae</taxon>
        <taxon>Cyclotella</taxon>
    </lineage>
</organism>
<sequence>MKNFVLLTAPHGILHSIQRRASQPPCAIRLRYPALFVEDGNPHLSQGYSPHSPPMQRRSSPLEDIARSASIAIHILAGACWVVEYEEGKLCFYPLLKLTRVSHFNKNLHQLGVTLEQVLTYRHFRPPYNAWCAAGQAGAATGNVCLHQGTEPGCVHSFDAPTNRVHDHLSFLNGLSPNSRQTAIISGAVFFFYGVNGVTRKKP</sequence>
<gene>
    <name evidence="1" type="ORF">ACHAWO_003489</name>
</gene>